<feature type="transmembrane region" description="Helical" evidence="7">
    <location>
        <begin position="177"/>
        <end position="198"/>
    </location>
</feature>
<dbReference type="EMBL" id="DSRU01000433">
    <property type="protein sequence ID" value="HFN01670.1"/>
    <property type="molecule type" value="Genomic_DNA"/>
</dbReference>
<gene>
    <name evidence="8" type="ORF">ENR64_28795</name>
</gene>
<keyword evidence="2" id="KW-1003">Cell membrane</keyword>
<organism evidence="8">
    <name type="scientific">Oscillatoriales cyanobacterium SpSt-418</name>
    <dbReference type="NCBI Taxonomy" id="2282169"/>
    <lineage>
        <taxon>Bacteria</taxon>
        <taxon>Bacillati</taxon>
        <taxon>Cyanobacteriota</taxon>
        <taxon>Cyanophyceae</taxon>
        <taxon>Oscillatoriophycideae</taxon>
        <taxon>Oscillatoriales</taxon>
    </lineage>
</organism>
<dbReference type="GO" id="GO:0005886">
    <property type="term" value="C:plasma membrane"/>
    <property type="evidence" value="ECO:0007669"/>
    <property type="project" value="UniProtKB-SubCell"/>
</dbReference>
<feature type="transmembrane region" description="Helical" evidence="7">
    <location>
        <begin position="227"/>
        <end position="245"/>
    </location>
</feature>
<feature type="transmembrane region" description="Helical" evidence="7">
    <location>
        <begin position="61"/>
        <end position="80"/>
    </location>
</feature>
<protein>
    <submittedName>
        <fullName evidence="8">Ribose ABC transporter permease</fullName>
    </submittedName>
</protein>
<dbReference type="AlphaFoldDB" id="A0A7C3KHZ6"/>
<sequence length="333" mass="34905">MSQTELRPLRNEPGDQSSTRKRRAANNWLQIAGILPILVLICILFAILSPTFATPGNAVNILRQASINIVLATGMTFVILTGGIDLSVGSILGVSAVVGVLVSLIPALSWLAIPAALATGLLIGLGNGALIAFLDLPPFIVTLGGLTALRGVAYLVANGTTVLNRNLNFAWIGNNYLGPFPWLVVIALLVVLASWFVLRQTVLGVQIYAVGGNQRAARLTGIKVNRVLLFVYGVSGLLAGLAGVMSSSRLYSATGLLGTGYELDAIAAVILGGTSFTGGIGTIPGTLLGALIIAVLNNGLTLLNMSYFWQLVVKGLVIIVAVTIDRLRRRKSR</sequence>
<dbReference type="PANTHER" id="PTHR32196">
    <property type="entry name" value="ABC TRANSPORTER PERMEASE PROTEIN YPHD-RELATED-RELATED"/>
    <property type="match status" value="1"/>
</dbReference>
<keyword evidence="4 7" id="KW-1133">Transmembrane helix</keyword>
<evidence type="ECO:0000256" key="2">
    <source>
        <dbReference type="ARBA" id="ARBA00022475"/>
    </source>
</evidence>
<feature type="transmembrane region" description="Helical" evidence="7">
    <location>
        <begin position="111"/>
        <end position="132"/>
    </location>
</feature>
<feature type="transmembrane region" description="Helical" evidence="7">
    <location>
        <begin position="87"/>
        <end position="105"/>
    </location>
</feature>
<dbReference type="CDD" id="cd06579">
    <property type="entry name" value="TM_PBP1_transp_AraH_like"/>
    <property type="match status" value="1"/>
</dbReference>
<dbReference type="GO" id="GO:0022857">
    <property type="term" value="F:transmembrane transporter activity"/>
    <property type="evidence" value="ECO:0007669"/>
    <property type="project" value="InterPro"/>
</dbReference>
<evidence type="ECO:0000313" key="8">
    <source>
        <dbReference type="EMBL" id="HFN01670.1"/>
    </source>
</evidence>
<dbReference type="Pfam" id="PF02653">
    <property type="entry name" value="BPD_transp_2"/>
    <property type="match status" value="1"/>
</dbReference>
<keyword evidence="3 7" id="KW-0812">Transmembrane</keyword>
<evidence type="ECO:0000256" key="7">
    <source>
        <dbReference type="SAM" id="Phobius"/>
    </source>
</evidence>
<dbReference type="PANTHER" id="PTHR32196:SF72">
    <property type="entry name" value="RIBOSE IMPORT PERMEASE PROTEIN RBSC"/>
    <property type="match status" value="1"/>
</dbReference>
<evidence type="ECO:0000256" key="5">
    <source>
        <dbReference type="ARBA" id="ARBA00023136"/>
    </source>
</evidence>
<keyword evidence="5 7" id="KW-0472">Membrane</keyword>
<feature type="transmembrane region" description="Helical" evidence="7">
    <location>
        <begin position="28"/>
        <end position="49"/>
    </location>
</feature>
<comment type="caution">
    <text evidence="8">The sequence shown here is derived from an EMBL/GenBank/DDBJ whole genome shotgun (WGS) entry which is preliminary data.</text>
</comment>
<proteinExistence type="predicted"/>
<evidence type="ECO:0000256" key="1">
    <source>
        <dbReference type="ARBA" id="ARBA00004651"/>
    </source>
</evidence>
<feature type="transmembrane region" description="Helical" evidence="7">
    <location>
        <begin position="278"/>
        <end position="296"/>
    </location>
</feature>
<accession>A0A7C3KHZ6</accession>
<feature type="region of interest" description="Disordered" evidence="6">
    <location>
        <begin position="1"/>
        <end position="21"/>
    </location>
</feature>
<reference evidence="8" key="1">
    <citation type="journal article" date="2020" name="mSystems">
        <title>Genome- and Community-Level Interaction Insights into Carbon Utilization and Element Cycling Functions of Hydrothermarchaeota in Hydrothermal Sediment.</title>
        <authorList>
            <person name="Zhou Z."/>
            <person name="Liu Y."/>
            <person name="Xu W."/>
            <person name="Pan J."/>
            <person name="Luo Z.H."/>
            <person name="Li M."/>
        </authorList>
    </citation>
    <scope>NUCLEOTIDE SEQUENCE [LARGE SCALE GENOMIC DNA]</scope>
    <source>
        <strain evidence="8">SpSt-418</strain>
    </source>
</reference>
<feature type="transmembrane region" description="Helical" evidence="7">
    <location>
        <begin position="308"/>
        <end position="327"/>
    </location>
</feature>
<feature type="transmembrane region" description="Helical" evidence="7">
    <location>
        <begin position="139"/>
        <end position="157"/>
    </location>
</feature>
<feature type="transmembrane region" description="Helical" evidence="7">
    <location>
        <begin position="251"/>
        <end position="271"/>
    </location>
</feature>
<comment type="subcellular location">
    <subcellularLocation>
        <location evidence="1">Cell membrane</location>
        <topology evidence="1">Multi-pass membrane protein</topology>
    </subcellularLocation>
</comment>
<name>A0A7C3KHZ6_9CYAN</name>
<evidence type="ECO:0000256" key="3">
    <source>
        <dbReference type="ARBA" id="ARBA00022692"/>
    </source>
</evidence>
<evidence type="ECO:0000256" key="4">
    <source>
        <dbReference type="ARBA" id="ARBA00022989"/>
    </source>
</evidence>
<evidence type="ECO:0000256" key="6">
    <source>
        <dbReference type="SAM" id="MobiDB-lite"/>
    </source>
</evidence>
<dbReference type="InterPro" id="IPR001851">
    <property type="entry name" value="ABC_transp_permease"/>
</dbReference>